<keyword evidence="1" id="KW-0677">Repeat</keyword>
<comment type="caution">
    <text evidence="4">The sequence shown here is derived from an EMBL/GenBank/DDBJ whole genome shotgun (WGS) entry which is preliminary data.</text>
</comment>
<dbReference type="Gene3D" id="1.25.40.20">
    <property type="entry name" value="Ankyrin repeat-containing domain"/>
    <property type="match status" value="3"/>
</dbReference>
<name>A0A1J4KIR5_9EUKA</name>
<dbReference type="Proteomes" id="UP000179807">
    <property type="component" value="Unassembled WGS sequence"/>
</dbReference>
<protein>
    <submittedName>
        <fullName evidence="4">Uncharacterized protein</fullName>
    </submittedName>
</protein>
<dbReference type="EMBL" id="MLAK01000601">
    <property type="protein sequence ID" value="OHT10824.1"/>
    <property type="molecule type" value="Genomic_DNA"/>
</dbReference>
<evidence type="ECO:0000256" key="2">
    <source>
        <dbReference type="ARBA" id="ARBA00023043"/>
    </source>
</evidence>
<gene>
    <name evidence="4" type="ORF">TRFO_19806</name>
</gene>
<dbReference type="PROSITE" id="PS50297">
    <property type="entry name" value="ANK_REP_REGION"/>
    <property type="match status" value="2"/>
</dbReference>
<keyword evidence="2 3" id="KW-0040">ANK repeat</keyword>
<dbReference type="PROSITE" id="PS50088">
    <property type="entry name" value="ANK_REPEAT"/>
    <property type="match status" value="2"/>
</dbReference>
<dbReference type="Pfam" id="PF00023">
    <property type="entry name" value="Ank"/>
    <property type="match status" value="1"/>
</dbReference>
<keyword evidence="5" id="KW-1185">Reference proteome</keyword>
<dbReference type="PANTHER" id="PTHR24123:SF33">
    <property type="entry name" value="PROTEIN HOS4"/>
    <property type="match status" value="1"/>
</dbReference>
<dbReference type="Pfam" id="PF12796">
    <property type="entry name" value="Ank_2"/>
    <property type="match status" value="4"/>
</dbReference>
<dbReference type="InterPro" id="IPR051165">
    <property type="entry name" value="Multifunctional_ANK_Repeat"/>
</dbReference>
<dbReference type="SUPFAM" id="SSF48403">
    <property type="entry name" value="Ankyrin repeat"/>
    <property type="match status" value="2"/>
</dbReference>
<dbReference type="AlphaFoldDB" id="A0A1J4KIR5"/>
<sequence>MSEFLTEVGEFQDKLIDLVDGIQFSYEESSSQTFDEIINLCDNFVKNKNTLFLLLLSINGVSRIFPRHSEIFEELIFHFIDDIKNFFTSDQLSHIFCSNNKFLYILMKEGAINVKSLLHFKFCFSQFCLFYKEFKSECNNYYIKIYQEKEDIRKAIKSIDKTKHDEYRILGQNPHPIAVAIRNDDYDSFYEILSKCNMEIDSNIPYSFYESSYILNNRSIMPTLIEYAAYFGSKIIFRSLWEQYNIVASETKNLPLSLPIYAISGGNLEIIHDIETKFGKFNDDYINFAVFFYRNQLADYLVDQLTYVDPVQIAISSIYLFNINSFLNYFGKINPNNVNKMDNGTAILHVAVVFGCLEVVKMILSIPDVNVNLMTGNDPMTPLHLALLHHKDDIALYLGSLDSVNKNIKDYQKRTPNGIAASTGNLEYLKQHIDESPTIKEREDLFRVAASKNRVNIMEFLLNQEKTISDESNDNENDTKIDINSKDKKSNTALFLAAKNGHYEAVCFLLSLQGIDINCQCESLTTPFFTASRWGFLNIVQKLAACEGIDVNLRPNDGATAFLRAIRKSHINVVQFLLTIPEVDREIIDNSGWMPIQKAVYYKNDEMIKLIHSTCKNDINHKNNEGYTAFILAASCPSVKTVQYLLTVDGIDVNSQTITGVTALHNAVANRKFDVINVLLNDKRINPNLQDNDGQTALHFAIQEQDLDIISCLLKSSRIDPNIKNNGNVAPICMAAKIRNIEIIKLLCQHPRIDINSQYNNNLTALSLAITMNNTDVALYLLENESIDINCHSKDGYTPLMLAIKNNNFELCKKISKHPKIDLNFYIDHGTTAISLAVIKKNIDIIKLLIKRNANLNIQCMDRFAPFQIAVKSRNKEIIELLLDTNKIDVNIVDSKGKIVLFYVLDDVAFLDYLINKIKENGMNVNYHQLTQKREDIFMYMYKKAKYSATTKYLNELEMEISHI</sequence>
<evidence type="ECO:0000313" key="4">
    <source>
        <dbReference type="EMBL" id="OHT10824.1"/>
    </source>
</evidence>
<proteinExistence type="predicted"/>
<dbReference type="VEuPathDB" id="TrichDB:TRFO_19806"/>
<feature type="repeat" description="ANK" evidence="3">
    <location>
        <begin position="829"/>
        <end position="861"/>
    </location>
</feature>
<evidence type="ECO:0000313" key="5">
    <source>
        <dbReference type="Proteomes" id="UP000179807"/>
    </source>
</evidence>
<dbReference type="InterPro" id="IPR002110">
    <property type="entry name" value="Ankyrin_rpt"/>
</dbReference>
<reference evidence="4" key="1">
    <citation type="submission" date="2016-10" db="EMBL/GenBank/DDBJ databases">
        <authorList>
            <person name="Benchimol M."/>
            <person name="Almeida L.G."/>
            <person name="Vasconcelos A.T."/>
            <person name="Perreira-Neves A."/>
            <person name="Rosa I.A."/>
            <person name="Tasca T."/>
            <person name="Bogo M.R."/>
            <person name="de Souza W."/>
        </authorList>
    </citation>
    <scope>NUCLEOTIDE SEQUENCE [LARGE SCALE GENOMIC DNA]</scope>
    <source>
        <strain evidence="4">K</strain>
    </source>
</reference>
<dbReference type="PANTHER" id="PTHR24123">
    <property type="entry name" value="ANKYRIN REPEAT-CONTAINING"/>
    <property type="match status" value="1"/>
</dbReference>
<organism evidence="4 5">
    <name type="scientific">Tritrichomonas foetus</name>
    <dbReference type="NCBI Taxonomy" id="1144522"/>
    <lineage>
        <taxon>Eukaryota</taxon>
        <taxon>Metamonada</taxon>
        <taxon>Parabasalia</taxon>
        <taxon>Tritrichomonadida</taxon>
        <taxon>Tritrichomonadidae</taxon>
        <taxon>Tritrichomonas</taxon>
    </lineage>
</organism>
<dbReference type="GeneID" id="94835717"/>
<dbReference type="OrthoDB" id="194358at2759"/>
<evidence type="ECO:0000256" key="3">
    <source>
        <dbReference type="PROSITE-ProRule" id="PRU00023"/>
    </source>
</evidence>
<dbReference type="InterPro" id="IPR036770">
    <property type="entry name" value="Ankyrin_rpt-contain_sf"/>
</dbReference>
<feature type="repeat" description="ANK" evidence="3">
    <location>
        <begin position="693"/>
        <end position="726"/>
    </location>
</feature>
<accession>A0A1J4KIR5</accession>
<dbReference type="RefSeq" id="XP_068363960.1">
    <property type="nucleotide sequence ID" value="XM_068501013.1"/>
</dbReference>
<evidence type="ECO:0000256" key="1">
    <source>
        <dbReference type="ARBA" id="ARBA00022737"/>
    </source>
</evidence>
<dbReference type="SMART" id="SM00248">
    <property type="entry name" value="ANK"/>
    <property type="match status" value="16"/>
</dbReference>